<proteinExistence type="predicted"/>
<keyword evidence="1" id="KW-1133">Transmembrane helix</keyword>
<name>A0A8S5TQN3_9CAUD</name>
<keyword evidence="1" id="KW-0812">Transmembrane</keyword>
<keyword evidence="1" id="KW-0472">Membrane</keyword>
<reference evidence="2" key="1">
    <citation type="journal article" date="2021" name="Proc. Natl. Acad. Sci. U.S.A.">
        <title>A Catalog of Tens of Thousands of Viruses from Human Metagenomes Reveals Hidden Associations with Chronic Diseases.</title>
        <authorList>
            <person name="Tisza M.J."/>
            <person name="Buck C.B."/>
        </authorList>
    </citation>
    <scope>NUCLEOTIDE SEQUENCE</scope>
    <source>
        <strain evidence="2">CtbbV81</strain>
    </source>
</reference>
<accession>A0A8S5TQN3</accession>
<feature type="transmembrane region" description="Helical" evidence="1">
    <location>
        <begin position="6"/>
        <end position="27"/>
    </location>
</feature>
<sequence length="29" mass="3334">MVFRQIRAYLVFSGKCALICGFGALIWRN</sequence>
<protein>
    <submittedName>
        <fullName evidence="2">Uncharacterized protein</fullName>
    </submittedName>
</protein>
<evidence type="ECO:0000313" key="2">
    <source>
        <dbReference type="EMBL" id="DAF65423.1"/>
    </source>
</evidence>
<organism evidence="2">
    <name type="scientific">Siphoviridae sp. ctbbV81</name>
    <dbReference type="NCBI Taxonomy" id="2827900"/>
    <lineage>
        <taxon>Viruses</taxon>
        <taxon>Duplodnaviria</taxon>
        <taxon>Heunggongvirae</taxon>
        <taxon>Uroviricota</taxon>
        <taxon>Caudoviricetes</taxon>
    </lineage>
</organism>
<dbReference type="EMBL" id="BK032878">
    <property type="protein sequence ID" value="DAF65423.1"/>
    <property type="molecule type" value="Genomic_DNA"/>
</dbReference>
<evidence type="ECO:0000256" key="1">
    <source>
        <dbReference type="SAM" id="Phobius"/>
    </source>
</evidence>